<dbReference type="Proteomes" id="UP001172738">
    <property type="component" value="Unassembled WGS sequence"/>
</dbReference>
<organism evidence="8 9">
    <name type="scientific">Demequina zhanjiangensis</name>
    <dbReference type="NCBI Taxonomy" id="3051659"/>
    <lineage>
        <taxon>Bacteria</taxon>
        <taxon>Bacillati</taxon>
        <taxon>Actinomycetota</taxon>
        <taxon>Actinomycetes</taxon>
        <taxon>Micrococcales</taxon>
        <taxon>Demequinaceae</taxon>
        <taxon>Demequina</taxon>
    </lineage>
</organism>
<feature type="transmembrane region" description="Helical" evidence="6">
    <location>
        <begin position="41"/>
        <end position="62"/>
    </location>
</feature>
<feature type="region of interest" description="Disordered" evidence="5">
    <location>
        <begin position="1"/>
        <end position="34"/>
    </location>
</feature>
<proteinExistence type="predicted"/>
<feature type="transmembrane region" description="Helical" evidence="6">
    <location>
        <begin position="408"/>
        <end position="426"/>
    </location>
</feature>
<evidence type="ECO:0000313" key="8">
    <source>
        <dbReference type="EMBL" id="MDN4472042.1"/>
    </source>
</evidence>
<evidence type="ECO:0000256" key="6">
    <source>
        <dbReference type="SAM" id="Phobius"/>
    </source>
</evidence>
<feature type="domain" description="O-antigen ligase-related" evidence="7">
    <location>
        <begin position="229"/>
        <end position="385"/>
    </location>
</feature>
<sequence length="521" mass="52810">MTANGAPASGTPTATGTPTSATPTAPGAPVPLTLPQGSRGALTGGAALILAGLLVPVAFGRWGSHIGIPGTPIYMSDLLVVGGLALLGLHRVVNGPDRSIRRAPRPVVVASILWGVLVLLGLVRADGPMLLVLRDALPYLYLALAPVIVRVVRTLGTDVVLTWLMRAAVVHTFWYAAAVLGVLPAVRVGFVGVDVFDARGDFDGLVSGIAIVSVLLVAKVPLGWRLMVAGLSGAAVLAQGSRAGLVSAMVVVVVAILASRPFRDERAGPVRLAAVFIAIPLLGAALRAAATADGWARGLERLVAGAVSSDGGSNTTTARIDAWGLVIDHVAAKPSTWWLGEGFGSSYVADSGAIVFLSGDHSVRQPHSILVGWFATGGMVGLAIALAAVTVLTVGALRRLRRGRAETIAAAVQVGVLFSAAVGVILESPFGYMLYVLAVALTYADDAPAGSGDEPGRLQAPLAAPPQPPALAQPAASTQPSASAHLSGPAHPSAHTQPSASARLPGPARPSVSAHPPEEAP</sequence>
<feature type="transmembrane region" description="Helical" evidence="6">
    <location>
        <begin position="370"/>
        <end position="396"/>
    </location>
</feature>
<gene>
    <name evidence="8" type="ORF">QQX04_03425</name>
</gene>
<feature type="transmembrane region" description="Helical" evidence="6">
    <location>
        <begin position="270"/>
        <end position="290"/>
    </location>
</feature>
<evidence type="ECO:0000259" key="7">
    <source>
        <dbReference type="Pfam" id="PF04932"/>
    </source>
</evidence>
<dbReference type="RefSeq" id="WP_301126302.1">
    <property type="nucleotide sequence ID" value="NZ_JAUHPV010000002.1"/>
</dbReference>
<dbReference type="EMBL" id="JAUHPV010000002">
    <property type="protein sequence ID" value="MDN4472042.1"/>
    <property type="molecule type" value="Genomic_DNA"/>
</dbReference>
<protein>
    <submittedName>
        <fullName evidence="8">O-antigen ligase family protein</fullName>
    </submittedName>
</protein>
<dbReference type="Pfam" id="PF04932">
    <property type="entry name" value="Wzy_C"/>
    <property type="match status" value="1"/>
</dbReference>
<dbReference type="InterPro" id="IPR051533">
    <property type="entry name" value="WaaL-like"/>
</dbReference>
<feature type="transmembrane region" description="Helical" evidence="6">
    <location>
        <begin position="236"/>
        <end position="258"/>
    </location>
</feature>
<accession>A0ABT8FZ52</accession>
<keyword evidence="9" id="KW-1185">Reference proteome</keyword>
<evidence type="ECO:0000256" key="3">
    <source>
        <dbReference type="ARBA" id="ARBA00022989"/>
    </source>
</evidence>
<dbReference type="GO" id="GO:0016874">
    <property type="term" value="F:ligase activity"/>
    <property type="evidence" value="ECO:0007669"/>
    <property type="project" value="UniProtKB-KW"/>
</dbReference>
<feature type="compositionally biased region" description="Low complexity" evidence="5">
    <location>
        <begin position="472"/>
        <end position="484"/>
    </location>
</feature>
<name>A0ABT8FZ52_9MICO</name>
<keyword evidence="2 6" id="KW-0812">Transmembrane</keyword>
<feature type="region of interest" description="Disordered" evidence="5">
    <location>
        <begin position="450"/>
        <end position="521"/>
    </location>
</feature>
<evidence type="ECO:0000313" key="9">
    <source>
        <dbReference type="Proteomes" id="UP001172738"/>
    </source>
</evidence>
<evidence type="ECO:0000256" key="5">
    <source>
        <dbReference type="SAM" id="MobiDB-lite"/>
    </source>
</evidence>
<keyword evidence="8" id="KW-0436">Ligase</keyword>
<reference evidence="8" key="1">
    <citation type="submission" date="2023-06" db="EMBL/GenBank/DDBJ databases">
        <title>SYSU T00b26.</title>
        <authorList>
            <person name="Gao L."/>
            <person name="Fang B.-Z."/>
            <person name="Li W.-J."/>
        </authorList>
    </citation>
    <scope>NUCLEOTIDE SEQUENCE</scope>
    <source>
        <strain evidence="8">SYSU T00b26</strain>
    </source>
</reference>
<dbReference type="PANTHER" id="PTHR37422">
    <property type="entry name" value="TEICHURONIC ACID BIOSYNTHESIS PROTEIN TUAE"/>
    <property type="match status" value="1"/>
</dbReference>
<evidence type="ECO:0000256" key="4">
    <source>
        <dbReference type="ARBA" id="ARBA00023136"/>
    </source>
</evidence>
<evidence type="ECO:0000256" key="2">
    <source>
        <dbReference type="ARBA" id="ARBA00022692"/>
    </source>
</evidence>
<comment type="subcellular location">
    <subcellularLocation>
        <location evidence="1">Membrane</location>
        <topology evidence="1">Multi-pass membrane protein</topology>
    </subcellularLocation>
</comment>
<feature type="transmembrane region" description="Helical" evidence="6">
    <location>
        <begin position="105"/>
        <end position="124"/>
    </location>
</feature>
<dbReference type="PANTHER" id="PTHR37422:SF13">
    <property type="entry name" value="LIPOPOLYSACCHARIDE BIOSYNTHESIS PROTEIN PA4999-RELATED"/>
    <property type="match status" value="1"/>
</dbReference>
<comment type="caution">
    <text evidence="8">The sequence shown here is derived from an EMBL/GenBank/DDBJ whole genome shotgun (WGS) entry which is preliminary data.</text>
</comment>
<feature type="transmembrane region" description="Helical" evidence="6">
    <location>
        <begin position="136"/>
        <end position="153"/>
    </location>
</feature>
<keyword evidence="4 6" id="KW-0472">Membrane</keyword>
<keyword evidence="3 6" id="KW-1133">Transmembrane helix</keyword>
<dbReference type="InterPro" id="IPR007016">
    <property type="entry name" value="O-antigen_ligase-rel_domated"/>
</dbReference>
<evidence type="ECO:0000256" key="1">
    <source>
        <dbReference type="ARBA" id="ARBA00004141"/>
    </source>
</evidence>
<feature type="transmembrane region" description="Helical" evidence="6">
    <location>
        <begin position="74"/>
        <end position="93"/>
    </location>
</feature>
<feature type="transmembrane region" description="Helical" evidence="6">
    <location>
        <begin position="205"/>
        <end position="224"/>
    </location>
</feature>
<feature type="transmembrane region" description="Helical" evidence="6">
    <location>
        <begin position="173"/>
        <end position="193"/>
    </location>
</feature>